<dbReference type="RefSeq" id="WP_200124650.1">
    <property type="nucleotide sequence ID" value="NZ_CP054705.1"/>
</dbReference>
<dbReference type="EMBL" id="CP054705">
    <property type="protein sequence ID" value="QQK77395.1"/>
    <property type="molecule type" value="Genomic_DNA"/>
</dbReference>
<gene>
    <name evidence="1" type="ORF">HUG15_18610</name>
</gene>
<proteinExistence type="predicted"/>
<dbReference type="Proteomes" id="UP000595823">
    <property type="component" value="Chromosome"/>
</dbReference>
<name>A0A7T6Z5S1_9BACI</name>
<sequence>MNISERLKEQLWAEESGSITWRYSDVWDLMIENLDKYQSGEEMDAFRPSPCESLLSSSILDHWVYVKEQMQNAEQESLKIDFMYGFWKHISDKFKKAGINENEIISWMNREKKRTRVLNHATHALLWEEIETRCRSLIKLL</sequence>
<evidence type="ECO:0000313" key="1">
    <source>
        <dbReference type="EMBL" id="QQK77395.1"/>
    </source>
</evidence>
<evidence type="ECO:0000313" key="2">
    <source>
        <dbReference type="Proteomes" id="UP000595823"/>
    </source>
</evidence>
<protein>
    <submittedName>
        <fullName evidence="1">Uncharacterized protein</fullName>
    </submittedName>
</protein>
<accession>A0A7T6Z5S1</accession>
<reference evidence="1 2" key="1">
    <citation type="submission" date="2020-06" db="EMBL/GenBank/DDBJ databases">
        <title>Genomic analysis of Salicibibacter sp. NKC5-3.</title>
        <authorList>
            <person name="Oh Y.J."/>
        </authorList>
    </citation>
    <scope>NUCLEOTIDE SEQUENCE [LARGE SCALE GENOMIC DNA]</scope>
    <source>
        <strain evidence="1 2">NKC5-3</strain>
    </source>
</reference>
<dbReference type="AlphaFoldDB" id="A0A7T6Z5S1"/>
<keyword evidence="2" id="KW-1185">Reference proteome</keyword>
<dbReference type="KEGG" id="scia:HUG15_18610"/>
<organism evidence="1 2">
    <name type="scientific">Salicibibacter cibarius</name>
    <dbReference type="NCBI Taxonomy" id="2743000"/>
    <lineage>
        <taxon>Bacteria</taxon>
        <taxon>Bacillati</taxon>
        <taxon>Bacillota</taxon>
        <taxon>Bacilli</taxon>
        <taxon>Bacillales</taxon>
        <taxon>Bacillaceae</taxon>
        <taxon>Salicibibacter</taxon>
    </lineage>
</organism>